<organism evidence="1 2">
    <name type="scientific">Ricinus communis</name>
    <name type="common">Castor bean</name>
    <dbReference type="NCBI Taxonomy" id="3988"/>
    <lineage>
        <taxon>Eukaryota</taxon>
        <taxon>Viridiplantae</taxon>
        <taxon>Streptophyta</taxon>
        <taxon>Embryophyta</taxon>
        <taxon>Tracheophyta</taxon>
        <taxon>Spermatophyta</taxon>
        <taxon>Magnoliopsida</taxon>
        <taxon>eudicotyledons</taxon>
        <taxon>Gunneridae</taxon>
        <taxon>Pentapetalae</taxon>
        <taxon>rosids</taxon>
        <taxon>fabids</taxon>
        <taxon>Malpighiales</taxon>
        <taxon>Euphorbiaceae</taxon>
        <taxon>Acalyphoideae</taxon>
        <taxon>Acalypheae</taxon>
        <taxon>Ricinus</taxon>
    </lineage>
</organism>
<evidence type="ECO:0000313" key="1">
    <source>
        <dbReference type="EMBL" id="EEF35840.1"/>
    </source>
</evidence>
<dbReference type="Gene3D" id="3.80.10.10">
    <property type="entry name" value="Ribonuclease Inhibitor"/>
    <property type="match status" value="1"/>
</dbReference>
<proteinExistence type="predicted"/>
<dbReference type="EMBL" id="EQ974003">
    <property type="protein sequence ID" value="EEF35840.1"/>
    <property type="molecule type" value="Genomic_DNA"/>
</dbReference>
<gene>
    <name evidence="1" type="ORF">RCOM_0543070</name>
</gene>
<keyword evidence="2" id="KW-1185">Reference proteome</keyword>
<name>B9SKP3_RICCO</name>
<reference evidence="2" key="1">
    <citation type="journal article" date="2010" name="Nat. Biotechnol.">
        <title>Draft genome sequence of the oilseed species Ricinus communis.</title>
        <authorList>
            <person name="Chan A.P."/>
            <person name="Crabtree J."/>
            <person name="Zhao Q."/>
            <person name="Lorenzi H."/>
            <person name="Orvis J."/>
            <person name="Puiu D."/>
            <person name="Melake-Berhan A."/>
            <person name="Jones K.M."/>
            <person name="Redman J."/>
            <person name="Chen G."/>
            <person name="Cahoon E.B."/>
            <person name="Gedil M."/>
            <person name="Stanke M."/>
            <person name="Haas B.J."/>
            <person name="Wortman J.R."/>
            <person name="Fraser-Liggett C.M."/>
            <person name="Ravel J."/>
            <person name="Rabinowicz P.D."/>
        </authorList>
    </citation>
    <scope>NUCLEOTIDE SEQUENCE [LARGE SCALE GENOMIC DNA]</scope>
    <source>
        <strain evidence="2">cv. Hale</strain>
    </source>
</reference>
<dbReference type="Proteomes" id="UP000008311">
    <property type="component" value="Unassembled WGS sequence"/>
</dbReference>
<dbReference type="InterPro" id="IPR032675">
    <property type="entry name" value="LRR_dom_sf"/>
</dbReference>
<sequence length="93" mass="10559">MHSKKFSLNFPTLPSWTLNHSSRCSWTGIQRNEAGSIFELSLQNPGLDRSNSSNLQKLRLLNRGVHYLENPDPVQFKGMAGILNRAWIYPTSS</sequence>
<dbReference type="InParanoid" id="B9SKP3"/>
<dbReference type="AlphaFoldDB" id="B9SKP3"/>
<accession>B9SKP3</accession>
<protein>
    <submittedName>
        <fullName evidence="1">Uncharacterized protein</fullName>
    </submittedName>
</protein>
<evidence type="ECO:0000313" key="2">
    <source>
        <dbReference type="Proteomes" id="UP000008311"/>
    </source>
</evidence>